<feature type="transmembrane region" description="Helical" evidence="5">
    <location>
        <begin position="382"/>
        <end position="402"/>
    </location>
</feature>
<evidence type="ECO:0000256" key="5">
    <source>
        <dbReference type="SAM" id="Phobius"/>
    </source>
</evidence>
<keyword evidence="4 5" id="KW-0472">Membrane</keyword>
<feature type="transmembrane region" description="Helical" evidence="5">
    <location>
        <begin position="109"/>
        <end position="132"/>
    </location>
</feature>
<evidence type="ECO:0000256" key="1">
    <source>
        <dbReference type="ARBA" id="ARBA00004651"/>
    </source>
</evidence>
<dbReference type="PATRIC" id="fig|251229.3.peg.5477"/>
<evidence type="ECO:0000256" key="3">
    <source>
        <dbReference type="ARBA" id="ARBA00022989"/>
    </source>
</evidence>
<dbReference type="EMBL" id="CP003597">
    <property type="protein sequence ID" value="AFY90075.1"/>
    <property type="molecule type" value="Genomic_DNA"/>
</dbReference>
<feature type="transmembrane region" description="Helical" evidence="5">
    <location>
        <begin position="354"/>
        <end position="376"/>
    </location>
</feature>
<gene>
    <name evidence="7" type="ORF">Chro_4689</name>
</gene>
<feature type="domain" description="Major facilitator superfamily (MFS) profile" evidence="6">
    <location>
        <begin position="1"/>
        <end position="406"/>
    </location>
</feature>
<dbReference type="AlphaFoldDB" id="K9U5G2"/>
<keyword evidence="8" id="KW-1185">Reference proteome</keyword>
<dbReference type="eggNOG" id="COG0477">
    <property type="taxonomic scope" value="Bacteria"/>
</dbReference>
<dbReference type="PANTHER" id="PTHR23539">
    <property type="entry name" value="MFS TRANSPORTER"/>
    <property type="match status" value="1"/>
</dbReference>
<dbReference type="PROSITE" id="PS50850">
    <property type="entry name" value="MFS"/>
    <property type="match status" value="1"/>
</dbReference>
<evidence type="ECO:0000313" key="8">
    <source>
        <dbReference type="Proteomes" id="UP000010384"/>
    </source>
</evidence>
<feature type="transmembrane region" description="Helical" evidence="5">
    <location>
        <begin position="316"/>
        <end position="342"/>
    </location>
</feature>
<dbReference type="Pfam" id="PF07690">
    <property type="entry name" value="MFS_1"/>
    <property type="match status" value="1"/>
</dbReference>
<keyword evidence="2 5" id="KW-0812">Transmembrane</keyword>
<dbReference type="RefSeq" id="WP_015156615.1">
    <property type="nucleotide sequence ID" value="NC_019695.1"/>
</dbReference>
<dbReference type="HOGENOM" id="CLU_038484_0_0_3"/>
<dbReference type="InterPro" id="IPR011701">
    <property type="entry name" value="MFS"/>
</dbReference>
<feature type="transmembrane region" description="Helical" evidence="5">
    <location>
        <begin position="79"/>
        <end position="97"/>
    </location>
</feature>
<feature type="transmembrane region" description="Helical" evidence="5">
    <location>
        <begin position="169"/>
        <end position="187"/>
    </location>
</feature>
<dbReference type="Gene3D" id="1.20.1250.20">
    <property type="entry name" value="MFS general substrate transporter like domains"/>
    <property type="match status" value="2"/>
</dbReference>
<dbReference type="KEGG" id="cthe:Chro_4689"/>
<dbReference type="STRING" id="251229.Chro_4689"/>
<evidence type="ECO:0000259" key="6">
    <source>
        <dbReference type="PROSITE" id="PS50850"/>
    </source>
</evidence>
<dbReference type="InterPro" id="IPR036259">
    <property type="entry name" value="MFS_trans_sf"/>
</dbReference>
<feature type="transmembrane region" description="Helical" evidence="5">
    <location>
        <begin position="227"/>
        <end position="248"/>
    </location>
</feature>
<organism evidence="7 8">
    <name type="scientific">Chroococcidiopsis thermalis (strain PCC 7203)</name>
    <dbReference type="NCBI Taxonomy" id="251229"/>
    <lineage>
        <taxon>Bacteria</taxon>
        <taxon>Bacillati</taxon>
        <taxon>Cyanobacteriota</taxon>
        <taxon>Cyanophyceae</taxon>
        <taxon>Chroococcidiopsidales</taxon>
        <taxon>Chroococcidiopsidaceae</taxon>
        <taxon>Chroococcidiopsis</taxon>
    </lineage>
</organism>
<accession>K9U5G2</accession>
<evidence type="ECO:0000313" key="7">
    <source>
        <dbReference type="EMBL" id="AFY90075.1"/>
    </source>
</evidence>
<dbReference type="PANTHER" id="PTHR23539:SF1">
    <property type="entry name" value="MAJOR FACILITATOR SUPERFAMILY (MFS) PROFILE DOMAIN-CONTAINING PROTEIN"/>
    <property type="match status" value="1"/>
</dbReference>
<dbReference type="SUPFAM" id="SSF103473">
    <property type="entry name" value="MFS general substrate transporter"/>
    <property type="match status" value="1"/>
</dbReference>
<name>K9U5G2_CHRTP</name>
<feature type="transmembrane region" description="Helical" evidence="5">
    <location>
        <begin position="144"/>
        <end position="163"/>
    </location>
</feature>
<comment type="subcellular location">
    <subcellularLocation>
        <location evidence="1">Cell membrane</location>
        <topology evidence="1">Multi-pass membrane protein</topology>
    </subcellularLocation>
</comment>
<evidence type="ECO:0000256" key="2">
    <source>
        <dbReference type="ARBA" id="ARBA00022692"/>
    </source>
</evidence>
<dbReference type="InterPro" id="IPR020846">
    <property type="entry name" value="MFS_dom"/>
</dbReference>
<dbReference type="GO" id="GO:0022857">
    <property type="term" value="F:transmembrane transporter activity"/>
    <property type="evidence" value="ECO:0007669"/>
    <property type="project" value="InterPro"/>
</dbReference>
<feature type="transmembrane region" description="Helical" evidence="5">
    <location>
        <begin position="293"/>
        <end position="310"/>
    </location>
</feature>
<protein>
    <submittedName>
        <fullName evidence="7">Major facilitator superfamily MFS_1</fullName>
    </submittedName>
</protein>
<dbReference type="Proteomes" id="UP000010384">
    <property type="component" value="Chromosome"/>
</dbReference>
<reference evidence="7 8" key="1">
    <citation type="submission" date="2012-06" db="EMBL/GenBank/DDBJ databases">
        <title>Finished chromosome of genome of Chroococcidiopsis thermalis PCC 7203.</title>
        <authorList>
            <consortium name="US DOE Joint Genome Institute"/>
            <person name="Gugger M."/>
            <person name="Coursin T."/>
            <person name="Rippka R."/>
            <person name="Tandeau De Marsac N."/>
            <person name="Huntemann M."/>
            <person name="Wei C.-L."/>
            <person name="Han J."/>
            <person name="Detter J.C."/>
            <person name="Han C."/>
            <person name="Tapia R."/>
            <person name="Davenport K."/>
            <person name="Daligault H."/>
            <person name="Erkkila T."/>
            <person name="Gu W."/>
            <person name="Munk A.C.C."/>
            <person name="Teshima H."/>
            <person name="Xu Y."/>
            <person name="Chain P."/>
            <person name="Chen A."/>
            <person name="Krypides N."/>
            <person name="Mavromatis K."/>
            <person name="Markowitz V."/>
            <person name="Szeto E."/>
            <person name="Ivanova N."/>
            <person name="Mikhailova N."/>
            <person name="Ovchinnikova G."/>
            <person name="Pagani I."/>
            <person name="Pati A."/>
            <person name="Goodwin L."/>
            <person name="Peters L."/>
            <person name="Pitluck S."/>
            <person name="Woyke T."/>
            <person name="Kerfeld C."/>
        </authorList>
    </citation>
    <scope>NUCLEOTIDE SEQUENCE [LARGE SCALE GENOMIC DNA]</scope>
    <source>
        <strain evidence="7 8">PCC 7203</strain>
    </source>
</reference>
<keyword evidence="3 5" id="KW-1133">Transmembrane helix</keyword>
<dbReference type="GO" id="GO:0005886">
    <property type="term" value="C:plasma membrane"/>
    <property type="evidence" value="ECO:0007669"/>
    <property type="project" value="UniProtKB-SubCell"/>
</dbReference>
<proteinExistence type="predicted"/>
<sequence length="419" mass="43706">MSKNSLRSPKKSLRSLDRLNFFLADVRDGVGPYLAIYLQASHKWSPANIGIAMSAMGIATVIAQTPAGAVVDRLRQKRLLVVVAAALVAVGCIGMILSPTLPTVVSAQALIGVAAAIFPPAIAAITLGIVGYNKLDRRIGRNEAFNHAGNVAAAALAGTIGHFVAREGIFVLVAVTAIASAISVLQIRNRDIDPDLARAAKDGQDGEGQEKRSHISGIGQILSDRRILIFAVSAVLFHFANAAMLPLVGQRLADGKATGASLYMSACIIVAQLVMIPVSTWAGSLAHAGRKPVFLLGFAILPIRGVLYTFSDNPFFLVSVQILDGIGAGIFGVVSVLIVADLTKGTGRFNLTQGAISTAVGIGASLSNLLTGFVVQEAGYNAGFLTLAAIASVALACFWLLMPETNSLQQERMGRSLVG</sequence>
<dbReference type="InParanoid" id="K9U5G2"/>
<evidence type="ECO:0000256" key="4">
    <source>
        <dbReference type="ARBA" id="ARBA00023136"/>
    </source>
</evidence>
<feature type="transmembrane region" description="Helical" evidence="5">
    <location>
        <begin position="46"/>
        <end position="67"/>
    </location>
</feature>
<feature type="transmembrane region" description="Helical" evidence="5">
    <location>
        <begin position="260"/>
        <end position="281"/>
    </location>
</feature>
<dbReference type="OrthoDB" id="9812574at2"/>